<dbReference type="InterPro" id="IPR039542">
    <property type="entry name" value="Erv_N"/>
</dbReference>
<feature type="region of interest" description="Disordered" evidence="5">
    <location>
        <begin position="365"/>
        <end position="398"/>
    </location>
</feature>
<keyword evidence="10" id="KW-1185">Reference proteome</keyword>
<dbReference type="GO" id="GO:0005789">
    <property type="term" value="C:endoplasmic reticulum membrane"/>
    <property type="evidence" value="ECO:0007669"/>
    <property type="project" value="TreeGrafter"/>
</dbReference>
<feature type="domain" description="Endoplasmic reticulum vesicle transporter C-terminal" evidence="7">
    <location>
        <begin position="167"/>
        <end position="305"/>
    </location>
</feature>
<feature type="compositionally biased region" description="Gly residues" evidence="5">
    <location>
        <begin position="383"/>
        <end position="398"/>
    </location>
</feature>
<dbReference type="InterPro" id="IPR045888">
    <property type="entry name" value="Erv"/>
</dbReference>
<dbReference type="OrthoDB" id="5541786at2759"/>
<dbReference type="PANTHER" id="PTHR10984">
    <property type="entry name" value="ENDOPLASMIC RETICULUM-GOLGI INTERMEDIATE COMPARTMENT PROTEIN"/>
    <property type="match status" value="1"/>
</dbReference>
<evidence type="ECO:0000313" key="9">
    <source>
        <dbReference type="EMBL" id="CEQ43066.1"/>
    </source>
</evidence>
<dbReference type="GO" id="GO:0000139">
    <property type="term" value="C:Golgi membrane"/>
    <property type="evidence" value="ECO:0007669"/>
    <property type="project" value="TreeGrafter"/>
</dbReference>
<dbReference type="GO" id="GO:0030134">
    <property type="term" value="C:COPII-coated ER to Golgi transport vesicle"/>
    <property type="evidence" value="ECO:0007669"/>
    <property type="project" value="TreeGrafter"/>
</dbReference>
<dbReference type="GO" id="GO:0006888">
    <property type="term" value="P:endoplasmic reticulum to Golgi vesicle-mediated transport"/>
    <property type="evidence" value="ECO:0007669"/>
    <property type="project" value="TreeGrafter"/>
</dbReference>
<reference evidence="10" key="1">
    <citation type="submission" date="2015-02" db="EMBL/GenBank/DDBJ databases">
        <authorList>
            <person name="Gon?alves P."/>
        </authorList>
    </citation>
    <scope>NUCLEOTIDE SEQUENCE [LARGE SCALE GENOMIC DNA]</scope>
</reference>
<evidence type="ECO:0000256" key="1">
    <source>
        <dbReference type="ARBA" id="ARBA00004370"/>
    </source>
</evidence>
<feature type="transmembrane region" description="Helical" evidence="6">
    <location>
        <begin position="41"/>
        <end position="59"/>
    </location>
</feature>
<evidence type="ECO:0000256" key="6">
    <source>
        <dbReference type="SAM" id="Phobius"/>
    </source>
</evidence>
<evidence type="ECO:0000256" key="3">
    <source>
        <dbReference type="ARBA" id="ARBA00022989"/>
    </source>
</evidence>
<evidence type="ECO:0000256" key="5">
    <source>
        <dbReference type="SAM" id="MobiDB-lite"/>
    </source>
</evidence>
<name>A0A0D6ETF4_SPOSA</name>
<dbReference type="InterPro" id="IPR012936">
    <property type="entry name" value="Erv_C"/>
</dbReference>
<feature type="non-terminal residue" evidence="9">
    <location>
        <position position="1"/>
    </location>
</feature>
<evidence type="ECO:0000259" key="8">
    <source>
        <dbReference type="Pfam" id="PF13850"/>
    </source>
</evidence>
<keyword evidence="4 6" id="KW-0472">Membrane</keyword>
<dbReference type="EMBL" id="CENE01000047">
    <property type="protein sequence ID" value="CEQ43066.1"/>
    <property type="molecule type" value="Genomic_DNA"/>
</dbReference>
<proteinExistence type="predicted"/>
<feature type="domain" description="Endoplasmic reticulum vesicle transporter N-terminal" evidence="8">
    <location>
        <begin position="23"/>
        <end position="110"/>
    </location>
</feature>
<dbReference type="Pfam" id="PF13850">
    <property type="entry name" value="ERGIC_N"/>
    <property type="match status" value="1"/>
</dbReference>
<evidence type="ECO:0000313" key="10">
    <source>
        <dbReference type="Proteomes" id="UP000243876"/>
    </source>
</evidence>
<dbReference type="GO" id="GO:0006890">
    <property type="term" value="P:retrograde vesicle-mediated transport, Golgi to endoplasmic reticulum"/>
    <property type="evidence" value="ECO:0007669"/>
    <property type="project" value="TreeGrafter"/>
</dbReference>
<keyword evidence="2 6" id="KW-0812">Transmembrane</keyword>
<dbReference type="PANTHER" id="PTHR10984:SF81">
    <property type="entry name" value="ER-DERIVED VESICLES PROTEIN ERV41"/>
    <property type="match status" value="1"/>
</dbReference>
<comment type="subcellular location">
    <subcellularLocation>
        <location evidence="1">Membrane</location>
    </subcellularLocation>
</comment>
<dbReference type="Pfam" id="PF07970">
    <property type="entry name" value="COPIIcoated_ERV"/>
    <property type="match status" value="1"/>
</dbReference>
<evidence type="ECO:0000256" key="2">
    <source>
        <dbReference type="ARBA" id="ARBA00022692"/>
    </source>
</evidence>
<dbReference type="AlphaFoldDB" id="A0A0D6ETF4"/>
<feature type="compositionally biased region" description="Low complexity" evidence="5">
    <location>
        <begin position="366"/>
        <end position="382"/>
    </location>
</feature>
<gene>
    <name evidence="9" type="primary">SPOSA6832_04948</name>
</gene>
<evidence type="ECO:0000259" key="7">
    <source>
        <dbReference type="Pfam" id="PF07970"/>
    </source>
</evidence>
<accession>A0A0D6ETF4</accession>
<dbReference type="Proteomes" id="UP000243876">
    <property type="component" value="Unassembled WGS sequence"/>
</dbReference>
<sequence length="398" mass="43363">MAAPVPHSEAGYFLSVLSKPPPLTAFDAFNKTNSTYKEKTARGGFFTLLVALVVGVLVWTEGRDYLYGEAGYEFSVDKGIAHNLQLNFDATVATPCHYLTVDVRDAVGDRLHISDEFKKDGTTFEIGQAQVLQNLINPREPSASEIISGSKGRKVFPRTAHVVENGPACRIWGSMDVKKVTGNLHITTLGHGYLSWEHTDHALMNLSHVVHEFSFGPYFPRIVQPLDNSVRADPADLFFRNAGADFHIFQYFLSVVSTTYVDARRRILHTNQYSVTDMSRETEHGRGVPGIFFKYDIEPMSLTFLVRLAGIIGGILGPCPPPVASISRAELTDLLVCSDFGFRTADFLLSSLTSRPGTPLPDFVASPRPQTTSTSTPAQGSVVGFGGGAGGGERGLFS</sequence>
<organism evidence="9 10">
    <name type="scientific">Sporidiobolus salmonicolor</name>
    <name type="common">Yeast-like fungus</name>
    <name type="synonym">Sporobolomyces salmonicolor</name>
    <dbReference type="NCBI Taxonomy" id="5005"/>
    <lineage>
        <taxon>Eukaryota</taxon>
        <taxon>Fungi</taxon>
        <taxon>Dikarya</taxon>
        <taxon>Basidiomycota</taxon>
        <taxon>Pucciniomycotina</taxon>
        <taxon>Microbotryomycetes</taxon>
        <taxon>Sporidiobolales</taxon>
        <taxon>Sporidiobolaceae</taxon>
        <taxon>Sporobolomyces</taxon>
    </lineage>
</organism>
<evidence type="ECO:0000256" key="4">
    <source>
        <dbReference type="ARBA" id="ARBA00023136"/>
    </source>
</evidence>
<protein>
    <submittedName>
        <fullName evidence="9">SPOSA6832_04948-mRNA-1:cds</fullName>
    </submittedName>
</protein>
<keyword evidence="3 6" id="KW-1133">Transmembrane helix</keyword>